<evidence type="ECO:0000256" key="1">
    <source>
        <dbReference type="ARBA" id="ARBA00001958"/>
    </source>
</evidence>
<dbReference type="Gramene" id="PRQ16324">
    <property type="protein sequence ID" value="PRQ16324"/>
    <property type="gene ID" value="RchiOBHm_Chr7g0183001"/>
</dbReference>
<evidence type="ECO:0000256" key="8">
    <source>
        <dbReference type="ARBA" id="ARBA00022777"/>
    </source>
</evidence>
<evidence type="ECO:0000256" key="6">
    <source>
        <dbReference type="ARBA" id="ARBA00022723"/>
    </source>
</evidence>
<accession>A0A2P6P315</accession>
<dbReference type="STRING" id="74649.A0A2P6P315"/>
<keyword evidence="16" id="KW-1185">Reference proteome</keyword>
<dbReference type="Gene3D" id="3.20.20.60">
    <property type="entry name" value="Phosphoenolpyruvate-binding domains"/>
    <property type="match status" value="1"/>
</dbReference>
<evidence type="ECO:0000259" key="14">
    <source>
        <dbReference type="Pfam" id="PF00224"/>
    </source>
</evidence>
<dbReference type="GO" id="GO:0016301">
    <property type="term" value="F:kinase activity"/>
    <property type="evidence" value="ECO:0007669"/>
    <property type="project" value="UniProtKB-KW"/>
</dbReference>
<dbReference type="GO" id="GO:0030955">
    <property type="term" value="F:potassium ion binding"/>
    <property type="evidence" value="ECO:0007669"/>
    <property type="project" value="InterPro"/>
</dbReference>
<comment type="similarity">
    <text evidence="3 13">Belongs to the pyruvate kinase family.</text>
</comment>
<feature type="domain" description="Pyruvate kinase barrel" evidence="14">
    <location>
        <begin position="1"/>
        <end position="54"/>
    </location>
</feature>
<evidence type="ECO:0000256" key="9">
    <source>
        <dbReference type="ARBA" id="ARBA00022840"/>
    </source>
</evidence>
<comment type="cofactor">
    <cofactor evidence="1">
        <name>K(+)</name>
        <dbReference type="ChEBI" id="CHEBI:29103"/>
    </cofactor>
</comment>
<dbReference type="PRINTS" id="PR01050">
    <property type="entry name" value="PYRUVTKNASE"/>
</dbReference>
<dbReference type="InterPro" id="IPR001697">
    <property type="entry name" value="Pyr_Knase"/>
</dbReference>
<name>A0A2P6P315_ROSCH</name>
<proteinExistence type="inferred from homology"/>
<dbReference type="Pfam" id="PF00224">
    <property type="entry name" value="PK"/>
    <property type="match status" value="1"/>
</dbReference>
<dbReference type="EC" id="2.7.1.40" evidence="4 13"/>
<keyword evidence="12 15" id="KW-0670">Pyruvate</keyword>
<evidence type="ECO:0000256" key="4">
    <source>
        <dbReference type="ARBA" id="ARBA00012142"/>
    </source>
</evidence>
<keyword evidence="10 13" id="KW-0460">Magnesium</keyword>
<dbReference type="InterPro" id="IPR015813">
    <property type="entry name" value="Pyrv/PenolPyrv_kinase-like_dom"/>
</dbReference>
<keyword evidence="9" id="KW-0067">ATP-binding</keyword>
<keyword evidence="5 13" id="KW-0808">Transferase</keyword>
<dbReference type="AlphaFoldDB" id="A0A2P6P315"/>
<evidence type="ECO:0000256" key="13">
    <source>
        <dbReference type="RuleBase" id="RU000504"/>
    </source>
</evidence>
<organism evidence="15 16">
    <name type="scientific">Rosa chinensis</name>
    <name type="common">China rose</name>
    <dbReference type="NCBI Taxonomy" id="74649"/>
    <lineage>
        <taxon>Eukaryota</taxon>
        <taxon>Viridiplantae</taxon>
        <taxon>Streptophyta</taxon>
        <taxon>Embryophyta</taxon>
        <taxon>Tracheophyta</taxon>
        <taxon>Spermatophyta</taxon>
        <taxon>Magnoliopsida</taxon>
        <taxon>eudicotyledons</taxon>
        <taxon>Gunneridae</taxon>
        <taxon>Pentapetalae</taxon>
        <taxon>rosids</taxon>
        <taxon>fabids</taxon>
        <taxon>Rosales</taxon>
        <taxon>Rosaceae</taxon>
        <taxon>Rosoideae</taxon>
        <taxon>Rosoideae incertae sedis</taxon>
        <taxon>Rosa</taxon>
    </lineage>
</organism>
<dbReference type="Proteomes" id="UP000238479">
    <property type="component" value="Chromosome 7"/>
</dbReference>
<evidence type="ECO:0000313" key="15">
    <source>
        <dbReference type="EMBL" id="PRQ16324.1"/>
    </source>
</evidence>
<comment type="caution">
    <text evidence="15">The sequence shown here is derived from an EMBL/GenBank/DDBJ whole genome shotgun (WGS) entry which is preliminary data.</text>
</comment>
<evidence type="ECO:0000256" key="2">
    <source>
        <dbReference type="ARBA" id="ARBA00004997"/>
    </source>
</evidence>
<dbReference type="InterPro" id="IPR015793">
    <property type="entry name" value="Pyrv_Knase_brl"/>
</dbReference>
<evidence type="ECO:0000256" key="10">
    <source>
        <dbReference type="ARBA" id="ARBA00022842"/>
    </source>
</evidence>
<dbReference type="GO" id="GO:0005524">
    <property type="term" value="F:ATP binding"/>
    <property type="evidence" value="ECO:0007669"/>
    <property type="project" value="UniProtKB-KW"/>
</dbReference>
<evidence type="ECO:0000256" key="12">
    <source>
        <dbReference type="ARBA" id="ARBA00023317"/>
    </source>
</evidence>
<protein>
    <recommendedName>
        <fullName evidence="4 13">Pyruvate kinase</fullName>
        <ecNumber evidence="4 13">2.7.1.40</ecNumber>
    </recommendedName>
</protein>
<gene>
    <name evidence="15" type="ORF">RchiOBHm_Chr7g0183001</name>
</gene>
<dbReference type="SUPFAM" id="SSF51621">
    <property type="entry name" value="Phosphoenolpyruvate/pyruvate domain"/>
    <property type="match status" value="1"/>
</dbReference>
<dbReference type="EMBL" id="PDCK01000045">
    <property type="protein sequence ID" value="PRQ16324.1"/>
    <property type="molecule type" value="Genomic_DNA"/>
</dbReference>
<dbReference type="GO" id="GO:0004743">
    <property type="term" value="F:pyruvate kinase activity"/>
    <property type="evidence" value="ECO:0007669"/>
    <property type="project" value="UniProtKB-EC"/>
</dbReference>
<evidence type="ECO:0000256" key="7">
    <source>
        <dbReference type="ARBA" id="ARBA00022741"/>
    </source>
</evidence>
<keyword evidence="8 13" id="KW-0418">Kinase</keyword>
<keyword evidence="6" id="KW-0479">Metal-binding</keyword>
<keyword evidence="11 13" id="KW-0324">Glycolysis</keyword>
<dbReference type="GO" id="GO:0000287">
    <property type="term" value="F:magnesium ion binding"/>
    <property type="evidence" value="ECO:0007669"/>
    <property type="project" value="InterPro"/>
</dbReference>
<evidence type="ECO:0000256" key="11">
    <source>
        <dbReference type="ARBA" id="ARBA00023152"/>
    </source>
</evidence>
<dbReference type="UniPathway" id="UPA00109">
    <property type="reaction ID" value="UER00188"/>
</dbReference>
<keyword evidence="7" id="KW-0547">Nucleotide-binding</keyword>
<comment type="pathway">
    <text evidence="2 13">Carbohydrate degradation; glycolysis; pyruvate from D-glyceraldehyde 3-phosphate: step 5/5.</text>
</comment>
<dbReference type="InterPro" id="IPR040442">
    <property type="entry name" value="Pyrv_kinase-like_dom_sf"/>
</dbReference>
<reference evidence="15 16" key="1">
    <citation type="journal article" date="2018" name="Nat. Genet.">
        <title>The Rosa genome provides new insights in the design of modern roses.</title>
        <authorList>
            <person name="Bendahmane M."/>
        </authorList>
    </citation>
    <scope>NUCLEOTIDE SEQUENCE [LARGE SCALE GENOMIC DNA]</scope>
    <source>
        <strain evidence="16">cv. Old Blush</strain>
    </source>
</reference>
<dbReference type="PANTHER" id="PTHR11817">
    <property type="entry name" value="PYRUVATE KINASE"/>
    <property type="match status" value="1"/>
</dbReference>
<evidence type="ECO:0000256" key="3">
    <source>
        <dbReference type="ARBA" id="ARBA00008663"/>
    </source>
</evidence>
<comment type="catalytic activity">
    <reaction evidence="13">
        <text>pyruvate + ATP = phosphoenolpyruvate + ADP + H(+)</text>
        <dbReference type="Rhea" id="RHEA:18157"/>
        <dbReference type="ChEBI" id="CHEBI:15361"/>
        <dbReference type="ChEBI" id="CHEBI:15378"/>
        <dbReference type="ChEBI" id="CHEBI:30616"/>
        <dbReference type="ChEBI" id="CHEBI:58702"/>
        <dbReference type="ChEBI" id="CHEBI:456216"/>
        <dbReference type="EC" id="2.7.1.40"/>
    </reaction>
</comment>
<evidence type="ECO:0000313" key="16">
    <source>
        <dbReference type="Proteomes" id="UP000238479"/>
    </source>
</evidence>
<evidence type="ECO:0000256" key="5">
    <source>
        <dbReference type="ARBA" id="ARBA00022679"/>
    </source>
</evidence>
<sequence length="92" mass="10334">MIARIDLGVEIPLKQIPMVQEKIIQVCGQLNNQVVVASQLLESMIEYPTPTHVEERIFLPCLGGELDSECDEPVSMKLSTHNQEELLDCKTL</sequence>